<comment type="caution">
    <text evidence="1">The sequence shown here is derived from an EMBL/GenBank/DDBJ whole genome shotgun (WGS) entry which is preliminary data.</text>
</comment>
<protein>
    <submittedName>
        <fullName evidence="1">Uncharacterized protein</fullName>
    </submittedName>
</protein>
<dbReference type="EMBL" id="LGST01000016">
    <property type="protein sequence ID" value="KNE00916.1"/>
    <property type="molecule type" value="Genomic_DNA"/>
</dbReference>
<evidence type="ECO:0000313" key="2">
    <source>
        <dbReference type="Proteomes" id="UP000037122"/>
    </source>
</evidence>
<proteinExistence type="predicted"/>
<reference evidence="2" key="1">
    <citation type="journal article" date="2015" name="BMC Genomics">
        <title>Draft genome of a commonly misdiagnosed multidrug resistant pathogen Candida auris.</title>
        <authorList>
            <person name="Chatterjee S."/>
            <person name="Alampalli S.V."/>
            <person name="Nageshan R.K."/>
            <person name="Chettiar S.T."/>
            <person name="Joshi S."/>
            <person name="Tatu U.S."/>
        </authorList>
    </citation>
    <scope>NUCLEOTIDE SEQUENCE [LARGE SCALE GENOMIC DNA]</scope>
    <source>
        <strain evidence="2">6684</strain>
    </source>
</reference>
<organism evidence="1 2">
    <name type="scientific">Candidozyma auris</name>
    <name type="common">Yeast</name>
    <name type="synonym">Candida auris</name>
    <dbReference type="NCBI Taxonomy" id="498019"/>
    <lineage>
        <taxon>Eukaryota</taxon>
        <taxon>Fungi</taxon>
        <taxon>Dikarya</taxon>
        <taxon>Ascomycota</taxon>
        <taxon>Saccharomycotina</taxon>
        <taxon>Pichiomycetes</taxon>
        <taxon>Metschnikowiaceae</taxon>
        <taxon>Candidozyma</taxon>
    </lineage>
</organism>
<dbReference type="AlphaFoldDB" id="A0A0L0P4G3"/>
<dbReference type="Proteomes" id="UP000037122">
    <property type="component" value="Unassembled WGS sequence"/>
</dbReference>
<dbReference type="VEuPathDB" id="FungiDB:QG37_01786"/>
<sequence>MEQVLVEDMGPTTGKLRRQKTDIKAGRMRVFGEAAQR</sequence>
<evidence type="ECO:0000313" key="1">
    <source>
        <dbReference type="EMBL" id="KNE00916.1"/>
    </source>
</evidence>
<accession>A0A0L0P4G3</accession>
<name>A0A0L0P4G3_CANAR</name>
<gene>
    <name evidence="1" type="ORF">QG37_01786</name>
</gene>